<dbReference type="GO" id="GO:0015628">
    <property type="term" value="P:protein secretion by the type II secretion system"/>
    <property type="evidence" value="ECO:0007669"/>
    <property type="project" value="InterPro"/>
</dbReference>
<sequence>MRHSAQNPDMAQMFVRAGEAEATNRQVTLVSGSDVPLVQLDLPPRLRGQAREQVALRQLSDRLGLKPDQIAMRPFVSGLDPKKKAPWNTVFAADKAWFANLQKLPSRAVLPDYLSLPAAPDLWVVQPVEIDGQPGLSLRFGPDDGMTALTLLAIAAMRQTIEKGPAPKAILAMGNLPEQVSTLAADASIPVVADVNELDRFQITPKTLGHGELELDLRSNPAAAKDRVEKQIRPWVWAGLAASLAAGVWAGGEWLALQRNQSQSRDLAKLITSEVQETFTKGAPVLDVRLQVTRALGAMKASEEAPSKPLDPLDMGVQIAQILHAAQAKPELVRYDEKDGMRVVAILSDFASVDTLAEAIRAEGYTVTLRDSRTETSRDGIRADYAVVPQISEGGE</sequence>
<dbReference type="NCBIfam" id="TIGR01709">
    <property type="entry name" value="typeII_sec_gspL"/>
    <property type="match status" value="1"/>
</dbReference>
<reference evidence="2" key="1">
    <citation type="submission" date="2017-05" db="EMBL/GenBank/DDBJ databases">
        <authorList>
            <person name="Rodrigo-Torres L."/>
            <person name="Arahal R. D."/>
            <person name="Lucena T."/>
        </authorList>
    </citation>
    <scope>NUCLEOTIDE SEQUENCE [LARGE SCALE GENOMIC DNA]</scope>
    <source>
        <strain evidence="2">CECT 8649</strain>
    </source>
</reference>
<dbReference type="EMBL" id="FXXP01000001">
    <property type="protein sequence ID" value="SMX26100.1"/>
    <property type="molecule type" value="Genomic_DNA"/>
</dbReference>
<gene>
    <name evidence="1" type="ORF">TRP8649_00173</name>
</gene>
<organism evidence="1 2">
    <name type="scientific">Pelagimonas phthalicica</name>
    <dbReference type="NCBI Taxonomy" id="1037362"/>
    <lineage>
        <taxon>Bacteria</taxon>
        <taxon>Pseudomonadati</taxon>
        <taxon>Pseudomonadota</taxon>
        <taxon>Alphaproteobacteria</taxon>
        <taxon>Rhodobacterales</taxon>
        <taxon>Roseobacteraceae</taxon>
        <taxon>Pelagimonas</taxon>
    </lineage>
</organism>
<dbReference type="Gene3D" id="3.30.420.380">
    <property type="match status" value="1"/>
</dbReference>
<dbReference type="Proteomes" id="UP000225972">
    <property type="component" value="Unassembled WGS sequence"/>
</dbReference>
<dbReference type="OrthoDB" id="7715154at2"/>
<evidence type="ECO:0000313" key="1">
    <source>
        <dbReference type="EMBL" id="SMX26100.1"/>
    </source>
</evidence>
<proteinExistence type="predicted"/>
<dbReference type="AlphaFoldDB" id="A0A238J5X5"/>
<protein>
    <submittedName>
        <fullName evidence="1">GspL cytoplasmic actin-ATPase-like region</fullName>
    </submittedName>
</protein>
<dbReference type="InterPro" id="IPR007812">
    <property type="entry name" value="T2SS_protein-GspL"/>
</dbReference>
<accession>A0A238J5X5</accession>
<dbReference type="GO" id="GO:0015627">
    <property type="term" value="C:type II protein secretion system complex"/>
    <property type="evidence" value="ECO:0007669"/>
    <property type="project" value="InterPro"/>
</dbReference>
<name>A0A238J5X5_9RHOB</name>
<dbReference type="RefSeq" id="WP_133840729.1">
    <property type="nucleotide sequence ID" value="NZ_FXXP01000001.1"/>
</dbReference>
<keyword evidence="2" id="KW-1185">Reference proteome</keyword>
<dbReference type="GO" id="GO:0009276">
    <property type="term" value="C:Gram-negative-bacterium-type cell wall"/>
    <property type="evidence" value="ECO:0007669"/>
    <property type="project" value="InterPro"/>
</dbReference>
<evidence type="ECO:0000313" key="2">
    <source>
        <dbReference type="Proteomes" id="UP000225972"/>
    </source>
</evidence>